<dbReference type="InterPro" id="IPR003439">
    <property type="entry name" value="ABC_transporter-like_ATP-bd"/>
</dbReference>
<evidence type="ECO:0000256" key="2">
    <source>
        <dbReference type="ARBA" id="ARBA00022741"/>
    </source>
</evidence>
<evidence type="ECO:0000256" key="1">
    <source>
        <dbReference type="ARBA" id="ARBA00022448"/>
    </source>
</evidence>
<evidence type="ECO:0000313" key="5">
    <source>
        <dbReference type="EMBL" id="KUJ73145.1"/>
    </source>
</evidence>
<dbReference type="SMART" id="SM00382">
    <property type="entry name" value="AAA"/>
    <property type="match status" value="1"/>
</dbReference>
<accession>A0A0X3TBG1</accession>
<evidence type="ECO:0000259" key="4">
    <source>
        <dbReference type="PROSITE" id="PS50893"/>
    </source>
</evidence>
<gene>
    <name evidence="5" type="ORF">AVO45_15480</name>
</gene>
<dbReference type="PROSITE" id="PS00211">
    <property type="entry name" value="ABC_TRANSPORTER_1"/>
    <property type="match status" value="1"/>
</dbReference>
<dbReference type="PROSITE" id="PS50893">
    <property type="entry name" value="ABC_TRANSPORTER_2"/>
    <property type="match status" value="1"/>
</dbReference>
<dbReference type="GO" id="GO:0005524">
    <property type="term" value="F:ATP binding"/>
    <property type="evidence" value="ECO:0007669"/>
    <property type="project" value="UniProtKB-KW"/>
</dbReference>
<dbReference type="SUPFAM" id="SSF52540">
    <property type="entry name" value="P-loop containing nucleoside triphosphate hydrolases"/>
    <property type="match status" value="1"/>
</dbReference>
<dbReference type="InterPro" id="IPR027417">
    <property type="entry name" value="P-loop_NTPase"/>
</dbReference>
<dbReference type="PANTHER" id="PTHR43023:SF3">
    <property type="entry name" value="PROTEIN TRIGALACTOSYLDIACYLGLYCEROL 3, CHLOROPLASTIC"/>
    <property type="match status" value="1"/>
</dbReference>
<dbReference type="RefSeq" id="WP_068350028.1">
    <property type="nucleotide sequence ID" value="NZ_LQBQ01000039.1"/>
</dbReference>
<keyword evidence="1" id="KW-0813">Transport</keyword>
<proteinExistence type="predicted"/>
<dbReference type="GO" id="GO:0016887">
    <property type="term" value="F:ATP hydrolysis activity"/>
    <property type="evidence" value="ECO:0007669"/>
    <property type="project" value="InterPro"/>
</dbReference>
<name>A0A0X3TBG1_9RHOB</name>
<dbReference type="InterPro" id="IPR003593">
    <property type="entry name" value="AAA+_ATPase"/>
</dbReference>
<keyword evidence="3 5" id="KW-0067">ATP-binding</keyword>
<evidence type="ECO:0000313" key="6">
    <source>
        <dbReference type="Proteomes" id="UP000053791"/>
    </source>
</evidence>
<evidence type="ECO:0000256" key="3">
    <source>
        <dbReference type="ARBA" id="ARBA00022840"/>
    </source>
</evidence>
<comment type="caution">
    <text evidence="5">The sequence shown here is derived from an EMBL/GenBank/DDBJ whole genome shotgun (WGS) entry which is preliminary data.</text>
</comment>
<dbReference type="Proteomes" id="UP000053791">
    <property type="component" value="Unassembled WGS sequence"/>
</dbReference>
<dbReference type="STRING" id="1685379.AVO45_15480"/>
<feature type="domain" description="ABC transporter" evidence="4">
    <location>
        <begin position="20"/>
        <end position="257"/>
    </location>
</feature>
<dbReference type="Gene3D" id="3.40.50.300">
    <property type="entry name" value="P-loop containing nucleotide triphosphate hydrolases"/>
    <property type="match status" value="1"/>
</dbReference>
<keyword evidence="2" id="KW-0547">Nucleotide-binding</keyword>
<dbReference type="PANTHER" id="PTHR43023">
    <property type="entry name" value="PROTEIN TRIGALACTOSYLDIACYLGLYCEROL 3, CHLOROPLASTIC"/>
    <property type="match status" value="1"/>
</dbReference>
<reference evidence="5 6" key="1">
    <citation type="submission" date="2015-12" db="EMBL/GenBank/DDBJ databases">
        <authorList>
            <person name="Shamseldin A."/>
            <person name="Moawad H."/>
            <person name="Abd El-Rahim W.M."/>
            <person name="Sadowsky M.J."/>
        </authorList>
    </citation>
    <scope>NUCLEOTIDE SEQUENCE [LARGE SCALE GENOMIC DNA]</scope>
    <source>
        <strain evidence="5 6">ZGT118</strain>
    </source>
</reference>
<organism evidence="5 6">
    <name type="scientific">Ruegeria marisrubri</name>
    <dbReference type="NCBI Taxonomy" id="1685379"/>
    <lineage>
        <taxon>Bacteria</taxon>
        <taxon>Pseudomonadati</taxon>
        <taxon>Pseudomonadota</taxon>
        <taxon>Alphaproteobacteria</taxon>
        <taxon>Rhodobacterales</taxon>
        <taxon>Roseobacteraceae</taxon>
        <taxon>Ruegeria</taxon>
    </lineage>
</organism>
<dbReference type="Pfam" id="PF00005">
    <property type="entry name" value="ABC_tran"/>
    <property type="match status" value="1"/>
</dbReference>
<dbReference type="InterPro" id="IPR017871">
    <property type="entry name" value="ABC_transporter-like_CS"/>
</dbReference>
<protein>
    <submittedName>
        <fullName evidence="5">ABC transporter ATP-binding protein</fullName>
    </submittedName>
</protein>
<keyword evidence="6" id="KW-1185">Reference proteome</keyword>
<dbReference type="OrthoDB" id="9802264at2"/>
<sequence>MDGAPDTQPTRADAQREAVIRVRGLTNRFGPQVVHENLDLDVWRGEVLGVVGGSGTGKSVLLRSIVGLNKPAAGSIEVLGVDVLHGSDADRRRIEKSWGVAFQYGALFSSLTVLQNVMAPMREHLKLSKGLMRALGELKISLVGLPLSSCNKFPSELSGGMRKRAALARALALDPEIVFLDEPTAGLDPIGAAAYDDLIGELQRALGLTVFMVTHDLDSLYAICDRVAVLAEKRVLVEGPIEKMATVDHPWVQEYFTGPRARAASNKGRGS</sequence>
<dbReference type="AlphaFoldDB" id="A0A0X3TBG1"/>
<dbReference type="EMBL" id="LQBQ01000039">
    <property type="protein sequence ID" value="KUJ73145.1"/>
    <property type="molecule type" value="Genomic_DNA"/>
</dbReference>